<accession>A0AAP0I1L3</accession>
<dbReference type="AlphaFoldDB" id="A0AAP0I1L3"/>
<evidence type="ECO:0000313" key="1">
    <source>
        <dbReference type="EMBL" id="KAK9104760.1"/>
    </source>
</evidence>
<reference evidence="1 2" key="1">
    <citation type="submission" date="2024-01" db="EMBL/GenBank/DDBJ databases">
        <title>Genome assemblies of Stephania.</title>
        <authorList>
            <person name="Yang L."/>
        </authorList>
    </citation>
    <scope>NUCLEOTIDE SEQUENCE [LARGE SCALE GENOMIC DNA]</scope>
    <source>
        <strain evidence="1">JXDWG</strain>
        <tissue evidence="1">Leaf</tissue>
    </source>
</reference>
<dbReference type="Proteomes" id="UP001419268">
    <property type="component" value="Unassembled WGS sequence"/>
</dbReference>
<comment type="caution">
    <text evidence="1">The sequence shown here is derived from an EMBL/GenBank/DDBJ whole genome shotgun (WGS) entry which is preliminary data.</text>
</comment>
<dbReference type="EMBL" id="JBBNAG010000009">
    <property type="protein sequence ID" value="KAK9104760.1"/>
    <property type="molecule type" value="Genomic_DNA"/>
</dbReference>
<proteinExistence type="predicted"/>
<protein>
    <submittedName>
        <fullName evidence="1">Uncharacterized protein</fullName>
    </submittedName>
</protein>
<name>A0AAP0I1L3_9MAGN</name>
<gene>
    <name evidence="1" type="ORF">Scep_021604</name>
</gene>
<keyword evidence="2" id="KW-1185">Reference proteome</keyword>
<sequence>MPTPIPASPSTLTPTSLKVCFPSRSRSLADSFGYGFVRFGSVSRMFNPCDSRVAGLCFVQIEWLMSGFVETLARF</sequence>
<organism evidence="1 2">
    <name type="scientific">Stephania cephalantha</name>
    <dbReference type="NCBI Taxonomy" id="152367"/>
    <lineage>
        <taxon>Eukaryota</taxon>
        <taxon>Viridiplantae</taxon>
        <taxon>Streptophyta</taxon>
        <taxon>Embryophyta</taxon>
        <taxon>Tracheophyta</taxon>
        <taxon>Spermatophyta</taxon>
        <taxon>Magnoliopsida</taxon>
        <taxon>Ranunculales</taxon>
        <taxon>Menispermaceae</taxon>
        <taxon>Menispermoideae</taxon>
        <taxon>Cissampelideae</taxon>
        <taxon>Stephania</taxon>
    </lineage>
</organism>
<evidence type="ECO:0000313" key="2">
    <source>
        <dbReference type="Proteomes" id="UP001419268"/>
    </source>
</evidence>